<feature type="non-terminal residue" evidence="1">
    <location>
        <position position="70"/>
    </location>
</feature>
<organism evidence="1 2">
    <name type="scientific">Ixodes persulcatus</name>
    <name type="common">Taiga tick</name>
    <dbReference type="NCBI Taxonomy" id="34615"/>
    <lineage>
        <taxon>Eukaryota</taxon>
        <taxon>Metazoa</taxon>
        <taxon>Ecdysozoa</taxon>
        <taxon>Arthropoda</taxon>
        <taxon>Chelicerata</taxon>
        <taxon>Arachnida</taxon>
        <taxon>Acari</taxon>
        <taxon>Parasitiformes</taxon>
        <taxon>Ixodida</taxon>
        <taxon>Ixodoidea</taxon>
        <taxon>Ixodidae</taxon>
        <taxon>Ixodinae</taxon>
        <taxon>Ixodes</taxon>
    </lineage>
</organism>
<name>A0AC60NRW5_IXOPE</name>
<gene>
    <name evidence="1" type="ORF">HPB47_013007</name>
</gene>
<accession>A0AC60NRW5</accession>
<evidence type="ECO:0000313" key="1">
    <source>
        <dbReference type="EMBL" id="KAG0409863.1"/>
    </source>
</evidence>
<evidence type="ECO:0000313" key="2">
    <source>
        <dbReference type="Proteomes" id="UP000805193"/>
    </source>
</evidence>
<sequence>AHETSRLLLDGERVLEVGHVFSCSIKKLDMDCYAFIGFVLLTSALTSDPHELEIKSLSFTSEMRDSGDLW</sequence>
<dbReference type="Proteomes" id="UP000805193">
    <property type="component" value="Unassembled WGS sequence"/>
</dbReference>
<keyword evidence="2" id="KW-1185">Reference proteome</keyword>
<feature type="non-terminal residue" evidence="1">
    <location>
        <position position="1"/>
    </location>
</feature>
<reference evidence="1 2" key="1">
    <citation type="journal article" date="2020" name="Cell">
        <title>Large-Scale Comparative Analyses of Tick Genomes Elucidate Their Genetic Diversity and Vector Capacities.</title>
        <authorList>
            <consortium name="Tick Genome and Microbiome Consortium (TIGMIC)"/>
            <person name="Jia N."/>
            <person name="Wang J."/>
            <person name="Shi W."/>
            <person name="Du L."/>
            <person name="Sun Y."/>
            <person name="Zhan W."/>
            <person name="Jiang J.F."/>
            <person name="Wang Q."/>
            <person name="Zhang B."/>
            <person name="Ji P."/>
            <person name="Bell-Sakyi L."/>
            <person name="Cui X.M."/>
            <person name="Yuan T.T."/>
            <person name="Jiang B.G."/>
            <person name="Yang W.F."/>
            <person name="Lam T.T."/>
            <person name="Chang Q.C."/>
            <person name="Ding S.J."/>
            <person name="Wang X.J."/>
            <person name="Zhu J.G."/>
            <person name="Ruan X.D."/>
            <person name="Zhao L."/>
            <person name="Wei J.T."/>
            <person name="Ye R.Z."/>
            <person name="Que T.C."/>
            <person name="Du C.H."/>
            <person name="Zhou Y.H."/>
            <person name="Cheng J.X."/>
            <person name="Dai P.F."/>
            <person name="Guo W.B."/>
            <person name="Han X.H."/>
            <person name="Huang E.J."/>
            <person name="Li L.F."/>
            <person name="Wei W."/>
            <person name="Gao Y.C."/>
            <person name="Liu J.Z."/>
            <person name="Shao H.Z."/>
            <person name="Wang X."/>
            <person name="Wang C.C."/>
            <person name="Yang T.C."/>
            <person name="Huo Q.B."/>
            <person name="Li W."/>
            <person name="Chen H.Y."/>
            <person name="Chen S.E."/>
            <person name="Zhou L.G."/>
            <person name="Ni X.B."/>
            <person name="Tian J.H."/>
            <person name="Sheng Y."/>
            <person name="Liu T."/>
            <person name="Pan Y.S."/>
            <person name="Xia L.Y."/>
            <person name="Li J."/>
            <person name="Zhao F."/>
            <person name="Cao W.C."/>
        </authorList>
    </citation>
    <scope>NUCLEOTIDE SEQUENCE [LARGE SCALE GENOMIC DNA]</scope>
    <source>
        <strain evidence="1">Iper-2018</strain>
    </source>
</reference>
<comment type="caution">
    <text evidence="1">The sequence shown here is derived from an EMBL/GenBank/DDBJ whole genome shotgun (WGS) entry which is preliminary data.</text>
</comment>
<dbReference type="EMBL" id="JABSTQ010011583">
    <property type="protein sequence ID" value="KAG0409863.1"/>
    <property type="molecule type" value="Genomic_DNA"/>
</dbReference>
<protein>
    <submittedName>
        <fullName evidence="1">Uncharacterized protein</fullName>
    </submittedName>
</protein>
<proteinExistence type="predicted"/>